<organism evidence="1 2">
    <name type="scientific">Babjeviella inositovora NRRL Y-12698</name>
    <dbReference type="NCBI Taxonomy" id="984486"/>
    <lineage>
        <taxon>Eukaryota</taxon>
        <taxon>Fungi</taxon>
        <taxon>Dikarya</taxon>
        <taxon>Ascomycota</taxon>
        <taxon>Saccharomycotina</taxon>
        <taxon>Pichiomycetes</taxon>
        <taxon>Serinales incertae sedis</taxon>
        <taxon>Babjeviella</taxon>
    </lineage>
</organism>
<dbReference type="RefSeq" id="XP_018986256.1">
    <property type="nucleotide sequence ID" value="XM_019128193.1"/>
</dbReference>
<keyword evidence="2" id="KW-1185">Reference proteome</keyword>
<name>A0A1E3QTE1_9ASCO</name>
<sequence>MVFVDCSSWWQFSPSKKKAYIVRQTPGNGLVFQNGMLKRKPMDEPGVNPEIFHMLSEHATNYATCPIITVVGVPASVGASVRGSFIIPSAPILVYLYR</sequence>
<dbReference type="AlphaFoldDB" id="A0A1E3QTE1"/>
<evidence type="ECO:0000313" key="1">
    <source>
        <dbReference type="EMBL" id="ODQ80928.1"/>
    </source>
</evidence>
<dbReference type="GeneID" id="30146046"/>
<accession>A0A1E3QTE1</accession>
<dbReference type="EMBL" id="KV454428">
    <property type="protein sequence ID" value="ODQ80928.1"/>
    <property type="molecule type" value="Genomic_DNA"/>
</dbReference>
<dbReference type="Proteomes" id="UP000094336">
    <property type="component" value="Unassembled WGS sequence"/>
</dbReference>
<evidence type="ECO:0000313" key="2">
    <source>
        <dbReference type="Proteomes" id="UP000094336"/>
    </source>
</evidence>
<protein>
    <submittedName>
        <fullName evidence="1">Uncharacterized protein</fullName>
    </submittedName>
</protein>
<gene>
    <name evidence="1" type="ORF">BABINDRAFT_160364</name>
</gene>
<proteinExistence type="predicted"/>
<reference evidence="2" key="1">
    <citation type="submission" date="2016-05" db="EMBL/GenBank/DDBJ databases">
        <title>Comparative genomics of biotechnologically important yeasts.</title>
        <authorList>
            <consortium name="DOE Joint Genome Institute"/>
            <person name="Riley R."/>
            <person name="Haridas S."/>
            <person name="Wolfe K.H."/>
            <person name="Lopes M.R."/>
            <person name="Hittinger C.T."/>
            <person name="Goker M."/>
            <person name="Salamov A."/>
            <person name="Wisecaver J."/>
            <person name="Long T.M."/>
            <person name="Aerts A.L."/>
            <person name="Barry K."/>
            <person name="Choi C."/>
            <person name="Clum A."/>
            <person name="Coughlan A.Y."/>
            <person name="Deshpande S."/>
            <person name="Douglass A.P."/>
            <person name="Hanson S.J."/>
            <person name="Klenk H.-P."/>
            <person name="Labutti K."/>
            <person name="Lapidus A."/>
            <person name="Lindquist E."/>
            <person name="Lipzen A."/>
            <person name="Meier-Kolthoff J.P."/>
            <person name="Ohm R.A."/>
            <person name="Otillar R.P."/>
            <person name="Pangilinan J."/>
            <person name="Peng Y."/>
            <person name="Rokas A."/>
            <person name="Rosa C.A."/>
            <person name="Scheuner C."/>
            <person name="Sibirny A.A."/>
            <person name="Slot J.C."/>
            <person name="Stielow J.B."/>
            <person name="Sun H."/>
            <person name="Kurtzman C.P."/>
            <person name="Blackwell M."/>
            <person name="Grigoriev I.V."/>
            <person name="Jeffries T.W."/>
        </authorList>
    </citation>
    <scope>NUCLEOTIDE SEQUENCE [LARGE SCALE GENOMIC DNA]</scope>
    <source>
        <strain evidence="2">NRRL Y-12698</strain>
    </source>
</reference>